<keyword evidence="1" id="KW-0732">Signal</keyword>
<accession>A0ABT4ANQ1</accession>
<organism evidence="2 3">
    <name type="scientific">Archangium lansingense</name>
    <dbReference type="NCBI Taxonomy" id="2995310"/>
    <lineage>
        <taxon>Bacteria</taxon>
        <taxon>Pseudomonadati</taxon>
        <taxon>Myxococcota</taxon>
        <taxon>Myxococcia</taxon>
        <taxon>Myxococcales</taxon>
        <taxon>Cystobacterineae</taxon>
        <taxon>Archangiaceae</taxon>
        <taxon>Archangium</taxon>
    </lineage>
</organism>
<evidence type="ECO:0000313" key="3">
    <source>
        <dbReference type="Proteomes" id="UP001207654"/>
    </source>
</evidence>
<feature type="chain" id="PRO_5045996797" description="Outer membrane protein beta-barrel domain-containing protein" evidence="1">
    <location>
        <begin position="27"/>
        <end position="185"/>
    </location>
</feature>
<sequence>MNHLSQRPRLLPWLLISLLASGSAAAGEAVEAPVPPGYSERLVIPAVRLGLWQAQGASRRYSSHPSPGLRALHYLSPSWLMDAGYQFAIVEPGNHRFDGMATLHALDARIHWVLPVGGSSLTFGAGPTGYLSTGTELTEPALRGGFGGAVGLQTDVQPVLVRFEASVQSRGNRLDSLFSVTLGWL</sequence>
<evidence type="ECO:0008006" key="4">
    <source>
        <dbReference type="Google" id="ProtNLM"/>
    </source>
</evidence>
<reference evidence="2 3" key="1">
    <citation type="submission" date="2022-11" db="EMBL/GenBank/DDBJ databases">
        <title>Minimal conservation of predation-associated metabolite biosynthetic gene clusters underscores biosynthetic potential of Myxococcota including descriptions for ten novel species: Archangium lansinium sp. nov., Myxococcus landrumus sp. nov., Nannocystis bai.</title>
        <authorList>
            <person name="Ahearne A."/>
            <person name="Stevens C."/>
            <person name="Phillips K."/>
        </authorList>
    </citation>
    <scope>NUCLEOTIDE SEQUENCE [LARGE SCALE GENOMIC DNA]</scope>
    <source>
        <strain evidence="2 3">MIWBW</strain>
    </source>
</reference>
<keyword evidence="3" id="KW-1185">Reference proteome</keyword>
<dbReference type="EMBL" id="JAPNKA010000001">
    <property type="protein sequence ID" value="MCY1083325.1"/>
    <property type="molecule type" value="Genomic_DNA"/>
</dbReference>
<dbReference type="RefSeq" id="WP_267541859.1">
    <property type="nucleotide sequence ID" value="NZ_JAPNKA010000001.1"/>
</dbReference>
<dbReference type="Proteomes" id="UP001207654">
    <property type="component" value="Unassembled WGS sequence"/>
</dbReference>
<feature type="signal peptide" evidence="1">
    <location>
        <begin position="1"/>
        <end position="26"/>
    </location>
</feature>
<name>A0ABT4ANQ1_9BACT</name>
<gene>
    <name evidence="2" type="ORF">OV287_53710</name>
</gene>
<protein>
    <recommendedName>
        <fullName evidence="4">Outer membrane protein beta-barrel domain-containing protein</fullName>
    </recommendedName>
</protein>
<evidence type="ECO:0000313" key="2">
    <source>
        <dbReference type="EMBL" id="MCY1083325.1"/>
    </source>
</evidence>
<proteinExistence type="predicted"/>
<evidence type="ECO:0000256" key="1">
    <source>
        <dbReference type="SAM" id="SignalP"/>
    </source>
</evidence>
<comment type="caution">
    <text evidence="2">The sequence shown here is derived from an EMBL/GenBank/DDBJ whole genome shotgun (WGS) entry which is preliminary data.</text>
</comment>